<protein>
    <submittedName>
        <fullName evidence="2">Uncharacterized protein</fullName>
    </submittedName>
</protein>
<sequence length="101" mass="11364">MKISVDSTTTGPSKSSSFTRNNDDYPKESLVDTTLSLFYIILPFREEENGNVYLNVRLILVHIQNLSFLLRSAALLNNICCCCLEQPSRANPDPILLTKVE</sequence>
<organism evidence="2 3">
    <name type="scientific">Anaeromyces robustus</name>
    <dbReference type="NCBI Taxonomy" id="1754192"/>
    <lineage>
        <taxon>Eukaryota</taxon>
        <taxon>Fungi</taxon>
        <taxon>Fungi incertae sedis</taxon>
        <taxon>Chytridiomycota</taxon>
        <taxon>Chytridiomycota incertae sedis</taxon>
        <taxon>Neocallimastigomycetes</taxon>
        <taxon>Neocallimastigales</taxon>
        <taxon>Neocallimastigaceae</taxon>
        <taxon>Anaeromyces</taxon>
    </lineage>
</organism>
<feature type="compositionally biased region" description="Polar residues" evidence="1">
    <location>
        <begin position="1"/>
        <end position="20"/>
    </location>
</feature>
<feature type="region of interest" description="Disordered" evidence="1">
    <location>
        <begin position="1"/>
        <end position="27"/>
    </location>
</feature>
<keyword evidence="3" id="KW-1185">Reference proteome</keyword>
<accession>A0A1Y1WR17</accession>
<dbReference type="EMBL" id="MCFG01000327">
    <property type="protein sequence ID" value="ORX75960.1"/>
    <property type="molecule type" value="Genomic_DNA"/>
</dbReference>
<name>A0A1Y1WR17_9FUNG</name>
<evidence type="ECO:0000256" key="1">
    <source>
        <dbReference type="SAM" id="MobiDB-lite"/>
    </source>
</evidence>
<reference evidence="2 3" key="2">
    <citation type="submission" date="2016-08" db="EMBL/GenBank/DDBJ databases">
        <title>Pervasive Adenine N6-methylation of Active Genes in Fungi.</title>
        <authorList>
            <consortium name="DOE Joint Genome Institute"/>
            <person name="Mondo S.J."/>
            <person name="Dannebaum R.O."/>
            <person name="Kuo R.C."/>
            <person name="Labutti K."/>
            <person name="Haridas S."/>
            <person name="Kuo A."/>
            <person name="Salamov A."/>
            <person name="Ahrendt S.R."/>
            <person name="Lipzen A."/>
            <person name="Sullivan W."/>
            <person name="Andreopoulos W.B."/>
            <person name="Clum A."/>
            <person name="Lindquist E."/>
            <person name="Daum C."/>
            <person name="Ramamoorthy G.K."/>
            <person name="Gryganskyi A."/>
            <person name="Culley D."/>
            <person name="Magnuson J.K."/>
            <person name="James T.Y."/>
            <person name="O'Malley M.A."/>
            <person name="Stajich J.E."/>
            <person name="Spatafora J.W."/>
            <person name="Visel A."/>
            <person name="Grigoriev I.V."/>
        </authorList>
    </citation>
    <scope>NUCLEOTIDE SEQUENCE [LARGE SCALE GENOMIC DNA]</scope>
    <source>
        <strain evidence="2 3">S4</strain>
    </source>
</reference>
<reference evidence="2 3" key="1">
    <citation type="submission" date="2016-08" db="EMBL/GenBank/DDBJ databases">
        <title>A Parts List for Fungal Cellulosomes Revealed by Comparative Genomics.</title>
        <authorList>
            <consortium name="DOE Joint Genome Institute"/>
            <person name="Haitjema C.H."/>
            <person name="Gilmore S.P."/>
            <person name="Henske J.K."/>
            <person name="Solomon K.V."/>
            <person name="De Groot R."/>
            <person name="Kuo A."/>
            <person name="Mondo S.J."/>
            <person name="Salamov A.A."/>
            <person name="Labutti K."/>
            <person name="Zhao Z."/>
            <person name="Chiniquy J."/>
            <person name="Barry K."/>
            <person name="Brewer H.M."/>
            <person name="Purvine S.O."/>
            <person name="Wright A.T."/>
            <person name="Boxma B."/>
            <person name="Van Alen T."/>
            <person name="Hackstein J.H."/>
            <person name="Baker S.E."/>
            <person name="Grigoriev I.V."/>
            <person name="O'Malley M.A."/>
        </authorList>
    </citation>
    <scope>NUCLEOTIDE SEQUENCE [LARGE SCALE GENOMIC DNA]</scope>
    <source>
        <strain evidence="2 3">S4</strain>
    </source>
</reference>
<comment type="caution">
    <text evidence="2">The sequence shown here is derived from an EMBL/GenBank/DDBJ whole genome shotgun (WGS) entry which is preliminary data.</text>
</comment>
<dbReference type="Proteomes" id="UP000193944">
    <property type="component" value="Unassembled WGS sequence"/>
</dbReference>
<gene>
    <name evidence="2" type="ORF">BCR32DRAFT_284713</name>
</gene>
<dbReference type="AlphaFoldDB" id="A0A1Y1WR17"/>
<proteinExistence type="predicted"/>
<evidence type="ECO:0000313" key="2">
    <source>
        <dbReference type="EMBL" id="ORX75960.1"/>
    </source>
</evidence>
<evidence type="ECO:0000313" key="3">
    <source>
        <dbReference type="Proteomes" id="UP000193944"/>
    </source>
</evidence>